<dbReference type="InterPro" id="IPR024571">
    <property type="entry name" value="ERAP1-like_C_dom"/>
</dbReference>
<dbReference type="Pfam" id="PF17900">
    <property type="entry name" value="Peptidase_M1_N"/>
    <property type="match status" value="1"/>
</dbReference>
<keyword evidence="4 9" id="KW-0645">Protease</keyword>
<evidence type="ECO:0000259" key="11">
    <source>
        <dbReference type="Pfam" id="PF11838"/>
    </source>
</evidence>
<organism evidence="13 14">
    <name type="scientific">Streptococcus caprae</name>
    <dbReference type="NCBI Taxonomy" id="1640501"/>
    <lineage>
        <taxon>Bacteria</taxon>
        <taxon>Bacillati</taxon>
        <taxon>Bacillota</taxon>
        <taxon>Bacilli</taxon>
        <taxon>Lactobacillales</taxon>
        <taxon>Streptococcaceae</taxon>
        <taxon>Streptococcus</taxon>
    </lineage>
</organism>
<evidence type="ECO:0000256" key="1">
    <source>
        <dbReference type="ARBA" id="ARBA00000098"/>
    </source>
</evidence>
<dbReference type="InterPro" id="IPR045357">
    <property type="entry name" value="Aminopeptidase_N-like_N"/>
</dbReference>
<dbReference type="Proteomes" id="UP001595807">
    <property type="component" value="Unassembled WGS sequence"/>
</dbReference>
<evidence type="ECO:0000256" key="9">
    <source>
        <dbReference type="RuleBase" id="RU364040"/>
    </source>
</evidence>
<evidence type="ECO:0000256" key="4">
    <source>
        <dbReference type="ARBA" id="ARBA00022670"/>
    </source>
</evidence>
<dbReference type="InterPro" id="IPR027268">
    <property type="entry name" value="Peptidase_M4/M1_CTD_sf"/>
</dbReference>
<name>A0ABV8CY91_9STRE</name>
<feature type="domain" description="ERAP1-like C-terminal" evidence="11">
    <location>
        <begin position="511"/>
        <end position="825"/>
    </location>
</feature>
<keyword evidence="6 9" id="KW-0378">Hydrolase</keyword>
<protein>
    <recommendedName>
        <fullName evidence="9">Aminopeptidase</fullName>
        <ecNumber evidence="9">3.4.11.-</ecNumber>
    </recommendedName>
</protein>
<dbReference type="SUPFAM" id="SSF55486">
    <property type="entry name" value="Metalloproteases ('zincins'), catalytic domain"/>
    <property type="match status" value="1"/>
</dbReference>
<comment type="cofactor">
    <cofactor evidence="9">
        <name>Zn(2+)</name>
        <dbReference type="ChEBI" id="CHEBI:29105"/>
    </cofactor>
    <text evidence="9">Binds 1 zinc ion per subunit.</text>
</comment>
<dbReference type="PRINTS" id="PR00756">
    <property type="entry name" value="ALADIPTASE"/>
</dbReference>
<dbReference type="EMBL" id="JBHRZV010000052">
    <property type="protein sequence ID" value="MFC3928929.1"/>
    <property type="molecule type" value="Genomic_DNA"/>
</dbReference>
<dbReference type="EC" id="3.4.11.-" evidence="9"/>
<dbReference type="Gene3D" id="2.60.40.1730">
    <property type="entry name" value="tricorn interacting facor f3 domain"/>
    <property type="match status" value="1"/>
</dbReference>
<dbReference type="RefSeq" id="WP_380427906.1">
    <property type="nucleotide sequence ID" value="NZ_JBHRZV010000052.1"/>
</dbReference>
<sequence length="847" mass="95849">MKTVAHFVETFVPENYNLFLDINRAEKTFTGNVAINGEALDNTISLHQKDLTIKSILLDNAALPFHMDDENEAVHIDLPITGTMTLLVEFAGQITDNMSGIYPSYYTVDGVKKEVISTQFESHFARQAFPCIDEPEAKATFDFSVKFDQVDGEIALSNMPENNRELREETGIWTFETTPRMSSYLLAFGLGDLQGKTAQTKNGTEVGVFATRAHAPESLDFALDIATRVIDFYEDYFQVKYPIAQCYHLALPDFSSGAMENWGLVTYREIYLLVDENSSLSSRQQVALVIAHEVAHQWFGNLVTMKWWDDLWLNESFANMMEYVSVDTINPELNIFEDFQTGGVPAALKRDATDGVQSVHVAVNHPDEINTLFDPAIVYAKGSRLMHMLRRWLGDEAFAAGLKIYFEKHQYGNTVGRDLWLALAETSGRDVASFMDSWLEQPGYPLVTAKVIDDQLVLSQKQFFIGEHEDKNRLWTVPLNASWTGLPDVLDQAEIIIPNFSQLQADNEGPLLLNTQNTAHYLTDYQGTLLTDILENWTSLDNTTKLQVLQERRLLAESGQISYADLVELLPNLTEETSNLVTLGISDILSALKRFIEEGSQTEEDFKSIIRWLFQANYDRLGFEKRAGEADEDELVRQTSLAYLLEAGHEAASEQAQAIFQDYADRIDSLPAAIRGLVLTNQVRVAESDTLVDQFIAAYRMTNDSNFRRQLAQALTKTKSSQTLDKLLKGFKDKDFVKPQDLSMWYSLLLGQAFAQETTWTWARENWDWIKSSLGGDMSFDKFVIIPAAIFKTPERLTEYKAFFEPLLEDMALSRNISMGIKDIAARVELIERERSAIAQAIEAIRP</sequence>
<dbReference type="GO" id="GO:0016787">
    <property type="term" value="F:hydrolase activity"/>
    <property type="evidence" value="ECO:0007669"/>
    <property type="project" value="UniProtKB-KW"/>
</dbReference>
<dbReference type="InterPro" id="IPR001930">
    <property type="entry name" value="Peptidase_M1"/>
</dbReference>
<dbReference type="Pfam" id="PF01433">
    <property type="entry name" value="Peptidase_M1"/>
    <property type="match status" value="1"/>
</dbReference>
<dbReference type="InterPro" id="IPR042097">
    <property type="entry name" value="Aminopeptidase_N-like_N_sf"/>
</dbReference>
<evidence type="ECO:0000259" key="10">
    <source>
        <dbReference type="Pfam" id="PF01433"/>
    </source>
</evidence>
<evidence type="ECO:0000256" key="7">
    <source>
        <dbReference type="ARBA" id="ARBA00022833"/>
    </source>
</evidence>
<evidence type="ECO:0000256" key="5">
    <source>
        <dbReference type="ARBA" id="ARBA00022723"/>
    </source>
</evidence>
<dbReference type="PANTHER" id="PTHR11533">
    <property type="entry name" value="PROTEASE M1 ZINC METALLOPROTEASE"/>
    <property type="match status" value="1"/>
</dbReference>
<evidence type="ECO:0000256" key="6">
    <source>
        <dbReference type="ARBA" id="ARBA00022801"/>
    </source>
</evidence>
<keyword evidence="3 9" id="KW-0031">Aminopeptidase</keyword>
<comment type="similarity">
    <text evidence="2 9">Belongs to the peptidase M1 family.</text>
</comment>
<keyword evidence="5 9" id="KW-0479">Metal-binding</keyword>
<feature type="domain" description="Aminopeptidase N-like N-terminal" evidence="12">
    <location>
        <begin position="12"/>
        <end position="185"/>
    </location>
</feature>
<keyword evidence="8 9" id="KW-0482">Metalloprotease</keyword>
<keyword evidence="7 9" id="KW-0862">Zinc</keyword>
<dbReference type="SUPFAM" id="SSF63737">
    <property type="entry name" value="Leukotriene A4 hydrolase N-terminal domain"/>
    <property type="match status" value="1"/>
</dbReference>
<comment type="caution">
    <text evidence="13">The sequence shown here is derived from an EMBL/GenBank/DDBJ whole genome shotgun (WGS) entry which is preliminary data.</text>
</comment>
<dbReference type="InterPro" id="IPR014782">
    <property type="entry name" value="Peptidase_M1_dom"/>
</dbReference>
<evidence type="ECO:0000313" key="13">
    <source>
        <dbReference type="EMBL" id="MFC3928929.1"/>
    </source>
</evidence>
<dbReference type="Gene3D" id="1.25.50.20">
    <property type="match status" value="1"/>
</dbReference>
<evidence type="ECO:0000256" key="2">
    <source>
        <dbReference type="ARBA" id="ARBA00010136"/>
    </source>
</evidence>
<dbReference type="PANTHER" id="PTHR11533:SF174">
    <property type="entry name" value="PUROMYCIN-SENSITIVE AMINOPEPTIDASE-RELATED"/>
    <property type="match status" value="1"/>
</dbReference>
<evidence type="ECO:0000256" key="3">
    <source>
        <dbReference type="ARBA" id="ARBA00022438"/>
    </source>
</evidence>
<dbReference type="CDD" id="cd09601">
    <property type="entry name" value="M1_APN-Q_like"/>
    <property type="match status" value="1"/>
</dbReference>
<gene>
    <name evidence="13" type="ORF">ACFORF_10240</name>
</gene>
<proteinExistence type="inferred from homology"/>
<dbReference type="InterPro" id="IPR034016">
    <property type="entry name" value="M1_APN-typ"/>
</dbReference>
<keyword evidence="14" id="KW-1185">Reference proteome</keyword>
<reference evidence="14" key="1">
    <citation type="journal article" date="2019" name="Int. J. Syst. Evol. Microbiol.">
        <title>The Global Catalogue of Microorganisms (GCM) 10K type strain sequencing project: providing services to taxonomists for standard genome sequencing and annotation.</title>
        <authorList>
            <consortium name="The Broad Institute Genomics Platform"/>
            <consortium name="The Broad Institute Genome Sequencing Center for Infectious Disease"/>
            <person name="Wu L."/>
            <person name="Ma J."/>
        </authorList>
    </citation>
    <scope>NUCLEOTIDE SEQUENCE [LARGE SCALE GENOMIC DNA]</scope>
    <source>
        <strain evidence="14">CCUG 67170</strain>
    </source>
</reference>
<accession>A0ABV8CY91</accession>
<dbReference type="Pfam" id="PF11838">
    <property type="entry name" value="ERAP1_C"/>
    <property type="match status" value="1"/>
</dbReference>
<evidence type="ECO:0000256" key="8">
    <source>
        <dbReference type="ARBA" id="ARBA00023049"/>
    </source>
</evidence>
<dbReference type="InterPro" id="IPR050344">
    <property type="entry name" value="Peptidase_M1_aminopeptidases"/>
</dbReference>
<dbReference type="Gene3D" id="2.60.40.1910">
    <property type="match status" value="1"/>
</dbReference>
<evidence type="ECO:0000313" key="14">
    <source>
        <dbReference type="Proteomes" id="UP001595807"/>
    </source>
</evidence>
<dbReference type="Gene3D" id="1.10.390.10">
    <property type="entry name" value="Neutral Protease Domain 2"/>
    <property type="match status" value="1"/>
</dbReference>
<evidence type="ECO:0000259" key="12">
    <source>
        <dbReference type="Pfam" id="PF17900"/>
    </source>
</evidence>
<feature type="domain" description="Peptidase M1 membrane alanine aminopeptidase" evidence="10">
    <location>
        <begin position="221"/>
        <end position="438"/>
    </location>
</feature>
<comment type="catalytic activity">
    <reaction evidence="1">
        <text>Release of an N-terminal amino acid, Xaa-|-Yaa- from a peptide, amide or arylamide. Xaa is preferably Ala, but may be most amino acids including Pro (slow action). When a terminal hydrophobic residue is followed by a prolyl residue, the two may be released as an intact Xaa-Pro dipeptide.</text>
        <dbReference type="EC" id="3.4.11.2"/>
    </reaction>
</comment>